<keyword evidence="3 5" id="KW-1133">Transmembrane helix</keyword>
<evidence type="ECO:0000256" key="2">
    <source>
        <dbReference type="ARBA" id="ARBA00022692"/>
    </source>
</evidence>
<comment type="subcellular location">
    <subcellularLocation>
        <location evidence="1">Membrane</location>
        <topology evidence="1">Single-pass membrane protein</topology>
    </subcellularLocation>
</comment>
<evidence type="ECO:0000256" key="5">
    <source>
        <dbReference type="SAM" id="Phobius"/>
    </source>
</evidence>
<evidence type="ECO:0000256" key="4">
    <source>
        <dbReference type="ARBA" id="ARBA00023136"/>
    </source>
</evidence>
<dbReference type="EMBL" id="CAJZBQ010000035">
    <property type="protein sequence ID" value="CAG9324053.1"/>
    <property type="molecule type" value="Genomic_DNA"/>
</dbReference>
<dbReference type="InterPro" id="IPR052250">
    <property type="entry name" value="PDI_TMX3"/>
</dbReference>
<dbReference type="GO" id="GO:0005783">
    <property type="term" value="C:endoplasmic reticulum"/>
    <property type="evidence" value="ECO:0007669"/>
    <property type="project" value="TreeGrafter"/>
</dbReference>
<feature type="transmembrane region" description="Helical" evidence="5">
    <location>
        <begin position="366"/>
        <end position="386"/>
    </location>
</feature>
<accession>A0AAU9JCR6</accession>
<proteinExistence type="predicted"/>
<dbReference type="GO" id="GO:0016020">
    <property type="term" value="C:membrane"/>
    <property type="evidence" value="ECO:0007669"/>
    <property type="project" value="UniProtKB-SubCell"/>
</dbReference>
<reference evidence="6" key="1">
    <citation type="submission" date="2021-09" db="EMBL/GenBank/DDBJ databases">
        <authorList>
            <consortium name="AG Swart"/>
            <person name="Singh M."/>
            <person name="Singh A."/>
            <person name="Seah K."/>
            <person name="Emmerich C."/>
        </authorList>
    </citation>
    <scope>NUCLEOTIDE SEQUENCE</scope>
    <source>
        <strain evidence="6">ATCC30299</strain>
    </source>
</reference>
<sequence length="395" mass="46102">MILAYVLIIACSAEYIALNSTNHSYPYRNTSPKDWLILYTNNPSGKIEQEFLNASQSEITQKLTFSLFNCQEHLETCERLKITKLPNATYVSRGLVKEFNWDLTYDDFLEFGQKISMPQILPVSSTEHLRRFRKFKSAFMLWTFPEFLSGVRKPQDIEFEQLAREMHHTHTYFGKSQAEGLFQHARVEWTELPAVKQHGIDDAYDYNITNFDRDSLRDFVEKYKYGMVFNFTRSIEKEVMPWLKGKLFALAAIDLNNQTQTGRYVGHMRALAWGLRKAKDFRFQFSYLDINIFPDIAEKFKAYEHPQLILVDYRRANSTAYYFGDFPVENETKLHKLLNDTWDYKTSANYTTPLPKKCHSCGGIPFGGYLVIASLLFVVGLIIYIIRTGAKQKQD</sequence>
<keyword evidence="7" id="KW-1185">Reference proteome</keyword>
<keyword evidence="4 5" id="KW-0472">Membrane</keyword>
<evidence type="ECO:0000256" key="3">
    <source>
        <dbReference type="ARBA" id="ARBA00022989"/>
    </source>
</evidence>
<comment type="caution">
    <text evidence="6">The sequence shown here is derived from an EMBL/GenBank/DDBJ whole genome shotgun (WGS) entry which is preliminary data.</text>
</comment>
<dbReference type="Proteomes" id="UP001162131">
    <property type="component" value="Unassembled WGS sequence"/>
</dbReference>
<keyword evidence="2 5" id="KW-0812">Transmembrane</keyword>
<name>A0AAU9JCR6_9CILI</name>
<gene>
    <name evidence="6" type="ORF">BSTOLATCC_MIC35074</name>
</gene>
<dbReference type="AlphaFoldDB" id="A0AAU9JCR6"/>
<evidence type="ECO:0000313" key="7">
    <source>
        <dbReference type="Proteomes" id="UP001162131"/>
    </source>
</evidence>
<protein>
    <submittedName>
        <fullName evidence="6">Uncharacterized protein</fullName>
    </submittedName>
</protein>
<evidence type="ECO:0000313" key="6">
    <source>
        <dbReference type="EMBL" id="CAG9324053.1"/>
    </source>
</evidence>
<dbReference type="InterPro" id="IPR036249">
    <property type="entry name" value="Thioredoxin-like_sf"/>
</dbReference>
<organism evidence="6 7">
    <name type="scientific">Blepharisma stoltei</name>
    <dbReference type="NCBI Taxonomy" id="1481888"/>
    <lineage>
        <taxon>Eukaryota</taxon>
        <taxon>Sar</taxon>
        <taxon>Alveolata</taxon>
        <taxon>Ciliophora</taxon>
        <taxon>Postciliodesmatophora</taxon>
        <taxon>Heterotrichea</taxon>
        <taxon>Heterotrichida</taxon>
        <taxon>Blepharismidae</taxon>
        <taxon>Blepharisma</taxon>
    </lineage>
</organism>
<dbReference type="Gene3D" id="3.40.30.10">
    <property type="entry name" value="Glutaredoxin"/>
    <property type="match status" value="1"/>
</dbReference>
<dbReference type="PANTHER" id="PTHR46426:SF1">
    <property type="entry name" value="PROTEIN DISULFIDE-ISOMERASE TMX3"/>
    <property type="match status" value="1"/>
</dbReference>
<dbReference type="SUPFAM" id="SSF52833">
    <property type="entry name" value="Thioredoxin-like"/>
    <property type="match status" value="1"/>
</dbReference>
<dbReference type="PANTHER" id="PTHR46426">
    <property type="entry name" value="PROTEIN DISULFIDE-ISOMERASE TMX3"/>
    <property type="match status" value="1"/>
</dbReference>
<evidence type="ECO:0000256" key="1">
    <source>
        <dbReference type="ARBA" id="ARBA00004167"/>
    </source>
</evidence>